<evidence type="ECO:0000259" key="6">
    <source>
        <dbReference type="Pfam" id="PF08541"/>
    </source>
</evidence>
<dbReference type="eggNOG" id="ENOG502QU93">
    <property type="taxonomic scope" value="Eukaryota"/>
</dbReference>
<feature type="domain" description="Beta-ketoacyl-[acyl-carrier-protein] synthase III C-terminal" evidence="6">
    <location>
        <begin position="148"/>
        <end position="228"/>
    </location>
</feature>
<dbReference type="InterPro" id="IPR016039">
    <property type="entry name" value="Thiolase-like"/>
</dbReference>
<evidence type="ECO:0000313" key="8">
    <source>
        <dbReference type="Proteomes" id="UP000017836"/>
    </source>
</evidence>
<dbReference type="Gramene" id="ERN12590">
    <property type="protein sequence ID" value="ERN12590"/>
    <property type="gene ID" value="AMTR_s00025p00218830"/>
</dbReference>
<protein>
    <recommendedName>
        <fullName evidence="2">very-long-chain 3-oxoacyl-CoA synthase</fullName>
        <ecNumber evidence="2">2.3.1.199</ecNumber>
    </recommendedName>
</protein>
<keyword evidence="4" id="KW-0012">Acyltransferase</keyword>
<evidence type="ECO:0000256" key="1">
    <source>
        <dbReference type="ARBA" id="ARBA00005531"/>
    </source>
</evidence>
<gene>
    <name evidence="7" type="ORF">AMTR_s00025p00218830</name>
</gene>
<evidence type="ECO:0000256" key="4">
    <source>
        <dbReference type="ARBA" id="ARBA00023315"/>
    </source>
</evidence>
<keyword evidence="8" id="KW-1185">Reference proteome</keyword>
<dbReference type="OMA" id="CIDHYPL"/>
<dbReference type="EMBL" id="KI392614">
    <property type="protein sequence ID" value="ERN12590.1"/>
    <property type="molecule type" value="Genomic_DNA"/>
</dbReference>
<dbReference type="EC" id="2.3.1.199" evidence="2"/>
<evidence type="ECO:0000256" key="2">
    <source>
        <dbReference type="ARBA" id="ARBA00012307"/>
    </source>
</evidence>
<evidence type="ECO:0000259" key="5">
    <source>
        <dbReference type="Pfam" id="PF08392"/>
    </source>
</evidence>
<dbReference type="Pfam" id="PF08541">
    <property type="entry name" value="ACP_syn_III_C"/>
    <property type="match status" value="1"/>
</dbReference>
<organism evidence="7 8">
    <name type="scientific">Amborella trichopoda</name>
    <dbReference type="NCBI Taxonomy" id="13333"/>
    <lineage>
        <taxon>Eukaryota</taxon>
        <taxon>Viridiplantae</taxon>
        <taxon>Streptophyta</taxon>
        <taxon>Embryophyta</taxon>
        <taxon>Tracheophyta</taxon>
        <taxon>Spermatophyta</taxon>
        <taxon>Magnoliopsida</taxon>
        <taxon>Amborellales</taxon>
        <taxon>Amborellaceae</taxon>
        <taxon>Amborella</taxon>
    </lineage>
</organism>
<dbReference type="GO" id="GO:0016020">
    <property type="term" value="C:membrane"/>
    <property type="evidence" value="ECO:0007669"/>
    <property type="project" value="InterPro"/>
</dbReference>
<keyword evidence="3" id="KW-0808">Transferase</keyword>
<sequence length="254" mass="29126">MDAGVVAIDLARDLLQAHARTLALVVSTEVITGSWYTGNDQTMLLSNCFFRMGCSALLLSGQRRDRWRAKYELRQVVRTHRGAEQRSFEAVYQREDNSGRRGLHVGREVTEVGGHALKVLFFATLLSGNFVNKQENKPYIPDYKRAFDHICILATGKAVLDELQKNLELTPDYMEASRSTLHRFGNTSSSSIWYELSYLETKGKIKRDDRIWQVAFGSGFKCNSVVWRALKRVRRSPYGPWIDCIDHYPLREES</sequence>
<evidence type="ECO:0000313" key="7">
    <source>
        <dbReference type="EMBL" id="ERN12590.1"/>
    </source>
</evidence>
<dbReference type="HOGENOM" id="CLU_013238_5_1_1"/>
<dbReference type="STRING" id="13333.W1PYK0"/>
<name>W1PYK0_AMBTC</name>
<accession>W1PYK0</accession>
<dbReference type="Proteomes" id="UP000017836">
    <property type="component" value="Unassembled WGS sequence"/>
</dbReference>
<dbReference type="GO" id="GO:0009922">
    <property type="term" value="F:fatty acid elongase activity"/>
    <property type="evidence" value="ECO:0007669"/>
    <property type="project" value="UniProtKB-EC"/>
</dbReference>
<feature type="domain" description="FAE" evidence="5">
    <location>
        <begin position="3"/>
        <end position="119"/>
    </location>
</feature>
<reference evidence="8" key="1">
    <citation type="journal article" date="2013" name="Science">
        <title>The Amborella genome and the evolution of flowering plants.</title>
        <authorList>
            <consortium name="Amborella Genome Project"/>
        </authorList>
    </citation>
    <scope>NUCLEOTIDE SEQUENCE [LARGE SCALE GENOMIC DNA]</scope>
</reference>
<dbReference type="InterPro" id="IPR013601">
    <property type="entry name" value="FAE1_typ3_polyketide_synth"/>
</dbReference>
<dbReference type="CDD" id="cd00831">
    <property type="entry name" value="CHS_like"/>
    <property type="match status" value="1"/>
</dbReference>
<dbReference type="SUPFAM" id="SSF53901">
    <property type="entry name" value="Thiolase-like"/>
    <property type="match status" value="2"/>
</dbReference>
<evidence type="ECO:0000256" key="3">
    <source>
        <dbReference type="ARBA" id="ARBA00022679"/>
    </source>
</evidence>
<proteinExistence type="inferred from homology"/>
<dbReference type="InterPro" id="IPR013747">
    <property type="entry name" value="ACP_syn_III_C"/>
</dbReference>
<dbReference type="Gene3D" id="3.40.47.10">
    <property type="match status" value="1"/>
</dbReference>
<comment type="similarity">
    <text evidence="1">Belongs to the thiolase-like superfamily. Chalcone/stilbene synthases family.</text>
</comment>
<dbReference type="PANTHER" id="PTHR31561">
    <property type="entry name" value="3-KETOACYL-COA SYNTHASE"/>
    <property type="match status" value="1"/>
</dbReference>
<dbReference type="InterPro" id="IPR012392">
    <property type="entry name" value="3-ktacl-CoA_syn"/>
</dbReference>
<dbReference type="GO" id="GO:0006633">
    <property type="term" value="P:fatty acid biosynthetic process"/>
    <property type="evidence" value="ECO:0007669"/>
    <property type="project" value="InterPro"/>
</dbReference>
<dbReference type="Pfam" id="PF08392">
    <property type="entry name" value="FAE1_CUT1_RppA"/>
    <property type="match status" value="1"/>
</dbReference>
<dbReference type="AlphaFoldDB" id="W1PYK0"/>